<dbReference type="PANTHER" id="PTHR21588">
    <property type="entry name" value="COILED-COIL-HELIX-COILED-COIL-HELIX DOMAIN CONTAINING 6"/>
    <property type="match status" value="1"/>
</dbReference>
<feature type="region of interest" description="Disordered" evidence="1">
    <location>
        <begin position="38"/>
        <end position="74"/>
    </location>
</feature>
<dbReference type="GO" id="GO:0007007">
    <property type="term" value="P:inner mitochondrial membrane organization"/>
    <property type="evidence" value="ECO:0007669"/>
    <property type="project" value="TreeGrafter"/>
</dbReference>
<dbReference type="OrthoDB" id="70030at2759"/>
<sequence length="211" mass="23836">MGGTPSKRTITAVNDEHANVIRVADSVYHRIRHRAIDVAQEEKTQAPATPPPAPPRPQPAVEAVEPARKEPEKPTQVFLPENWGKAEAFRDTSNVPFPPEASLALMRLKLEQEAELTKLQDLYEERLEKLRYEFESNTLLNEDEFNKTAQETRGLFSDALPSVCQEEQKKVLDCYKANSTKSLYCAGAVEDFLQCIAQHRLVILTYLLTDS</sequence>
<organism evidence="2">
    <name type="scientific">Darwinula stevensoni</name>
    <dbReference type="NCBI Taxonomy" id="69355"/>
    <lineage>
        <taxon>Eukaryota</taxon>
        <taxon>Metazoa</taxon>
        <taxon>Ecdysozoa</taxon>
        <taxon>Arthropoda</taxon>
        <taxon>Crustacea</taxon>
        <taxon>Oligostraca</taxon>
        <taxon>Ostracoda</taxon>
        <taxon>Podocopa</taxon>
        <taxon>Podocopida</taxon>
        <taxon>Darwinulocopina</taxon>
        <taxon>Darwinuloidea</taxon>
        <taxon>Darwinulidae</taxon>
        <taxon>Darwinula</taxon>
    </lineage>
</organism>
<gene>
    <name evidence="2" type="ORF">DSTB1V02_LOCUS11226</name>
</gene>
<evidence type="ECO:0000313" key="3">
    <source>
        <dbReference type="Proteomes" id="UP000677054"/>
    </source>
</evidence>
<feature type="compositionally biased region" description="Pro residues" evidence="1">
    <location>
        <begin position="48"/>
        <end position="58"/>
    </location>
</feature>
<proteinExistence type="predicted"/>
<dbReference type="InterPro" id="IPR052632">
    <property type="entry name" value="MICOS_subunit_Mic19"/>
</dbReference>
<dbReference type="GO" id="GO:0061617">
    <property type="term" value="C:MICOS complex"/>
    <property type="evidence" value="ECO:0007669"/>
    <property type="project" value="TreeGrafter"/>
</dbReference>
<dbReference type="PANTHER" id="PTHR21588:SF18">
    <property type="entry name" value="MICOS COMPLEX SUBUNIT MIC19"/>
    <property type="match status" value="1"/>
</dbReference>
<name>A0A7R9FQM9_9CRUS</name>
<dbReference type="EMBL" id="LR903083">
    <property type="protein sequence ID" value="CAD7251460.1"/>
    <property type="molecule type" value="Genomic_DNA"/>
</dbReference>
<evidence type="ECO:0000313" key="2">
    <source>
        <dbReference type="EMBL" id="CAD7251460.1"/>
    </source>
</evidence>
<dbReference type="EMBL" id="CAJPEV010003566">
    <property type="protein sequence ID" value="CAG0900034.1"/>
    <property type="molecule type" value="Genomic_DNA"/>
</dbReference>
<evidence type="ECO:0008006" key="4">
    <source>
        <dbReference type="Google" id="ProtNLM"/>
    </source>
</evidence>
<accession>A0A7R9FQM9</accession>
<evidence type="ECO:0000256" key="1">
    <source>
        <dbReference type="SAM" id="MobiDB-lite"/>
    </source>
</evidence>
<keyword evidence="3" id="KW-1185">Reference proteome</keyword>
<reference evidence="2" key="1">
    <citation type="submission" date="2020-11" db="EMBL/GenBank/DDBJ databases">
        <authorList>
            <person name="Tran Van P."/>
        </authorList>
    </citation>
    <scope>NUCLEOTIDE SEQUENCE</scope>
</reference>
<protein>
    <recommendedName>
        <fullName evidence="4">MICOS complex subunit MIC19</fullName>
    </recommendedName>
</protein>
<dbReference type="Proteomes" id="UP000677054">
    <property type="component" value="Unassembled WGS sequence"/>
</dbReference>
<dbReference type="AlphaFoldDB" id="A0A7R9FQM9"/>